<dbReference type="CDD" id="cd00067">
    <property type="entry name" value="GAL4"/>
    <property type="match status" value="1"/>
</dbReference>
<feature type="region of interest" description="Disordered" evidence="4">
    <location>
        <begin position="166"/>
        <end position="186"/>
    </location>
</feature>
<feature type="region of interest" description="Disordered" evidence="4">
    <location>
        <begin position="1"/>
        <end position="20"/>
    </location>
</feature>
<evidence type="ECO:0000313" key="6">
    <source>
        <dbReference type="EMBL" id="CAI6309239.1"/>
    </source>
</evidence>
<dbReference type="SMART" id="SM00906">
    <property type="entry name" value="Fungal_trans"/>
    <property type="match status" value="1"/>
</dbReference>
<dbReference type="GO" id="GO:0003677">
    <property type="term" value="F:DNA binding"/>
    <property type="evidence" value="ECO:0007669"/>
    <property type="project" value="InterPro"/>
</dbReference>
<dbReference type="OrthoDB" id="2269373at2759"/>
<evidence type="ECO:0000256" key="4">
    <source>
        <dbReference type="SAM" id="MobiDB-lite"/>
    </source>
</evidence>
<organism evidence="6 7">
    <name type="scientific">Periconia digitata</name>
    <dbReference type="NCBI Taxonomy" id="1303443"/>
    <lineage>
        <taxon>Eukaryota</taxon>
        <taxon>Fungi</taxon>
        <taxon>Dikarya</taxon>
        <taxon>Ascomycota</taxon>
        <taxon>Pezizomycotina</taxon>
        <taxon>Dothideomycetes</taxon>
        <taxon>Pleosporomycetidae</taxon>
        <taxon>Pleosporales</taxon>
        <taxon>Massarineae</taxon>
        <taxon>Periconiaceae</taxon>
        <taxon>Periconia</taxon>
    </lineage>
</organism>
<dbReference type="SUPFAM" id="SSF57701">
    <property type="entry name" value="Zn2/Cys6 DNA-binding domain"/>
    <property type="match status" value="1"/>
</dbReference>
<dbReference type="CDD" id="cd12148">
    <property type="entry name" value="fungal_TF_MHR"/>
    <property type="match status" value="1"/>
</dbReference>
<dbReference type="PROSITE" id="PS00463">
    <property type="entry name" value="ZN2_CY6_FUNGAL_1"/>
    <property type="match status" value="1"/>
</dbReference>
<dbReference type="EMBL" id="CAOQHR010000002">
    <property type="protein sequence ID" value="CAI6309239.1"/>
    <property type="molecule type" value="Genomic_DNA"/>
</dbReference>
<dbReference type="GO" id="GO:0005634">
    <property type="term" value="C:nucleus"/>
    <property type="evidence" value="ECO:0007669"/>
    <property type="project" value="UniProtKB-SubCell"/>
</dbReference>
<dbReference type="GO" id="GO:0000981">
    <property type="term" value="F:DNA-binding transcription factor activity, RNA polymerase II-specific"/>
    <property type="evidence" value="ECO:0007669"/>
    <property type="project" value="InterPro"/>
</dbReference>
<protein>
    <recommendedName>
        <fullName evidence="5">Zn(2)-C6 fungal-type domain-containing protein</fullName>
    </recommendedName>
</protein>
<feature type="compositionally biased region" description="Low complexity" evidence="4">
    <location>
        <begin position="177"/>
        <end position="186"/>
    </location>
</feature>
<dbReference type="InterPro" id="IPR050613">
    <property type="entry name" value="Sec_Metabolite_Reg"/>
</dbReference>
<dbReference type="Proteomes" id="UP001152607">
    <property type="component" value="Unassembled WGS sequence"/>
</dbReference>
<evidence type="ECO:0000313" key="7">
    <source>
        <dbReference type="Proteomes" id="UP001152607"/>
    </source>
</evidence>
<gene>
    <name evidence="6" type="ORF">PDIGIT_LOCUS3148</name>
</gene>
<dbReference type="Gene3D" id="4.10.240.10">
    <property type="entry name" value="Zn(2)-C6 fungal-type DNA-binding domain"/>
    <property type="match status" value="1"/>
</dbReference>
<evidence type="ECO:0000256" key="1">
    <source>
        <dbReference type="ARBA" id="ARBA00004123"/>
    </source>
</evidence>
<dbReference type="AlphaFoldDB" id="A0A9W4XRI7"/>
<keyword evidence="3" id="KW-0539">Nucleus</keyword>
<dbReference type="PANTHER" id="PTHR31001">
    <property type="entry name" value="UNCHARACTERIZED TRANSCRIPTIONAL REGULATORY PROTEIN"/>
    <property type="match status" value="1"/>
</dbReference>
<dbReference type="InterPro" id="IPR007219">
    <property type="entry name" value="XnlR_reg_dom"/>
</dbReference>
<name>A0A9W4XRI7_9PLEO</name>
<dbReference type="PROSITE" id="PS50048">
    <property type="entry name" value="ZN2_CY6_FUNGAL_2"/>
    <property type="match status" value="1"/>
</dbReference>
<evidence type="ECO:0000259" key="5">
    <source>
        <dbReference type="PROSITE" id="PS50048"/>
    </source>
</evidence>
<dbReference type="GO" id="GO:0006351">
    <property type="term" value="P:DNA-templated transcription"/>
    <property type="evidence" value="ECO:0007669"/>
    <property type="project" value="InterPro"/>
</dbReference>
<keyword evidence="7" id="KW-1185">Reference proteome</keyword>
<dbReference type="SMART" id="SM00066">
    <property type="entry name" value="GAL4"/>
    <property type="match status" value="1"/>
</dbReference>
<sequence>MSTDASPTPPESTEPSHRQQPFQKSFSCVLCAQRKVRCDRTAGGCSNCIRSRVNCVYKTPPPPRRQKRGLREVDSRARLRIYEEVLRKLGVDPEALVAQELNRAKKRASISESRAVNDFYEAVLPDEVKSGRRCDEGLLVSESGKSRYLENTLWTSLKSEFRDSDVLEDSSSDEDGGSASLSSFSPTNGGSLLLSSSRSGIDLHYLHPHPAQVFKLWQTYLDNVNPLVKVFHTPTVQQIVSSAAGSIEDIPKNTEALLFAIYAVSVESLSEPECLSIMDESKTGVSRRFRSATQVALVNANFMKSSDPMVLQALTLFIASLYNDDPRVIWVLTGVASRIAQRLGLHRDPDTLNLPPFESEMRRRLWWQIVMQDGFAEKLAGTGRTSIGSAVKPPLNLNDSDLFPGMKEPPKEHDGATEMMFFLIRVHLGEFLSKSTINAPSNFDGVWNKLTTSTASLDVKLQAITELETMYTRKFLRYCDESVTWHGICALLIKSIIAMLRFMAHTPDHSSRNRSKETPTASSSSDHDTLFLNTISILENQTIAYINPSLHGYLWHINAHFQWKALIHVLSELCHRTTGPEVQHAWDQVQILFNSHPQLSAETSKTAFLLAVGNLTLRAWEKRVAARVVPLEREPAFVGRLRGWVNKRMRAISKGKGMPMANSAQFHTSQGLRDHTVPAATSAMPTEETSTSNVYHQNALDSSGSTSQYSYLPQQLQQHGDQQFVQPLPLSSSLGPSFLFQSPADDTNVFNNEDPSQMDWATWNSLLADLDGDNEYMRNDGIDPATLDIGLDLNLGLR</sequence>
<comment type="caution">
    <text evidence="6">The sequence shown here is derived from an EMBL/GenBank/DDBJ whole genome shotgun (WGS) entry which is preliminary data.</text>
</comment>
<keyword evidence="2" id="KW-0479">Metal-binding</keyword>
<dbReference type="Pfam" id="PF00172">
    <property type="entry name" value="Zn_clus"/>
    <property type="match status" value="1"/>
</dbReference>
<dbReference type="Pfam" id="PF04082">
    <property type="entry name" value="Fungal_trans"/>
    <property type="match status" value="1"/>
</dbReference>
<dbReference type="InterPro" id="IPR001138">
    <property type="entry name" value="Zn2Cys6_DnaBD"/>
</dbReference>
<feature type="domain" description="Zn(2)-C6 fungal-type" evidence="5">
    <location>
        <begin position="27"/>
        <end position="57"/>
    </location>
</feature>
<reference evidence="6" key="1">
    <citation type="submission" date="2023-01" db="EMBL/GenBank/DDBJ databases">
        <authorList>
            <person name="Van Ghelder C."/>
            <person name="Rancurel C."/>
        </authorList>
    </citation>
    <scope>NUCLEOTIDE SEQUENCE</scope>
    <source>
        <strain evidence="6">CNCM I-4278</strain>
    </source>
</reference>
<feature type="compositionally biased region" description="Acidic residues" evidence="4">
    <location>
        <begin position="166"/>
        <end position="176"/>
    </location>
</feature>
<evidence type="ECO:0000256" key="3">
    <source>
        <dbReference type="ARBA" id="ARBA00023242"/>
    </source>
</evidence>
<dbReference type="GO" id="GO:0008270">
    <property type="term" value="F:zinc ion binding"/>
    <property type="evidence" value="ECO:0007669"/>
    <property type="project" value="InterPro"/>
</dbReference>
<dbReference type="PANTHER" id="PTHR31001:SF85">
    <property type="entry name" value="ZN(II)2CYS6 TRANSCRIPTION FACTOR (EUROFUNG)"/>
    <property type="match status" value="1"/>
</dbReference>
<accession>A0A9W4XRI7</accession>
<comment type="subcellular location">
    <subcellularLocation>
        <location evidence="1">Nucleus</location>
    </subcellularLocation>
</comment>
<evidence type="ECO:0000256" key="2">
    <source>
        <dbReference type="ARBA" id="ARBA00022723"/>
    </source>
</evidence>
<dbReference type="InterPro" id="IPR036864">
    <property type="entry name" value="Zn2-C6_fun-type_DNA-bd_sf"/>
</dbReference>
<proteinExistence type="predicted"/>